<comment type="function">
    <text evidence="14 19">Joins adenosylcobinamide-GDP and alpha-ribazole to generate adenosylcobalamin (Ado-cobalamin). Also synthesizes adenosylcobalamin 5'-phosphate from adenosylcobinamide-GDP and alpha-ribazole 5'-phosphate.</text>
</comment>
<evidence type="ECO:0000256" key="13">
    <source>
        <dbReference type="ARBA" id="ARBA00023136"/>
    </source>
</evidence>
<keyword evidence="7 19" id="KW-1003">Cell membrane</keyword>
<dbReference type="OrthoDB" id="9794626at2"/>
<evidence type="ECO:0000313" key="20">
    <source>
        <dbReference type="EMBL" id="SON53411.1"/>
    </source>
</evidence>
<comment type="similarity">
    <text evidence="4 19">Belongs to the CobS family.</text>
</comment>
<keyword evidence="8 19" id="KW-0169">Cobalamin biosynthesis</keyword>
<keyword evidence="10 19" id="KW-0812">Transmembrane</keyword>
<dbReference type="PANTHER" id="PTHR34148">
    <property type="entry name" value="ADENOSYLCOBINAMIDE-GDP RIBAZOLETRANSFERASE"/>
    <property type="match status" value="1"/>
</dbReference>
<dbReference type="GO" id="GO:0008818">
    <property type="term" value="F:cobalamin 5'-phosphate synthase activity"/>
    <property type="evidence" value="ECO:0007669"/>
    <property type="project" value="UniProtKB-UniRule"/>
</dbReference>
<dbReference type="Pfam" id="PF02654">
    <property type="entry name" value="CobS"/>
    <property type="match status" value="1"/>
</dbReference>
<organism evidence="20 21">
    <name type="scientific">Vibrio tapetis subsp. tapetis</name>
    <dbReference type="NCBI Taxonomy" id="1671868"/>
    <lineage>
        <taxon>Bacteria</taxon>
        <taxon>Pseudomonadati</taxon>
        <taxon>Pseudomonadota</taxon>
        <taxon>Gammaproteobacteria</taxon>
        <taxon>Vibrionales</taxon>
        <taxon>Vibrionaceae</taxon>
        <taxon>Vibrio</taxon>
    </lineage>
</organism>
<dbReference type="NCBIfam" id="TIGR00317">
    <property type="entry name" value="cobS"/>
    <property type="match status" value="1"/>
</dbReference>
<evidence type="ECO:0000256" key="14">
    <source>
        <dbReference type="ARBA" id="ARBA00025228"/>
    </source>
</evidence>
<dbReference type="Proteomes" id="UP000235828">
    <property type="component" value="Chromosome B"/>
</dbReference>
<protein>
    <recommendedName>
        <fullName evidence="6 19">Adenosylcobinamide-GDP ribazoletransferase</fullName>
        <ecNumber evidence="5 19">2.7.8.26</ecNumber>
    </recommendedName>
    <alternativeName>
        <fullName evidence="16 19">Cobalamin synthase</fullName>
    </alternativeName>
    <alternativeName>
        <fullName evidence="15 19">Cobalamin-5'-phosphate synthase</fullName>
    </alternativeName>
</protein>
<evidence type="ECO:0000256" key="1">
    <source>
        <dbReference type="ARBA" id="ARBA00001946"/>
    </source>
</evidence>
<feature type="transmembrane region" description="Helical" evidence="19">
    <location>
        <begin position="43"/>
        <end position="64"/>
    </location>
</feature>
<comment type="pathway">
    <text evidence="3 19">Cofactor biosynthesis; adenosylcobalamin biosynthesis; adenosylcobalamin from cob(II)yrinate a,c-diamide: step 7/7.</text>
</comment>
<evidence type="ECO:0000256" key="7">
    <source>
        <dbReference type="ARBA" id="ARBA00022475"/>
    </source>
</evidence>
<evidence type="ECO:0000256" key="5">
    <source>
        <dbReference type="ARBA" id="ARBA00013200"/>
    </source>
</evidence>
<dbReference type="EMBL" id="LT960612">
    <property type="protein sequence ID" value="SON53411.1"/>
    <property type="molecule type" value="Genomic_DNA"/>
</dbReference>
<keyword evidence="12 19" id="KW-1133">Transmembrane helix</keyword>
<keyword evidence="13 19" id="KW-0472">Membrane</keyword>
<dbReference type="InterPro" id="IPR003805">
    <property type="entry name" value="CobS"/>
</dbReference>
<feature type="transmembrane region" description="Helical" evidence="19">
    <location>
        <begin position="114"/>
        <end position="133"/>
    </location>
</feature>
<evidence type="ECO:0000256" key="12">
    <source>
        <dbReference type="ARBA" id="ARBA00022989"/>
    </source>
</evidence>
<dbReference type="NCBIfam" id="NF001277">
    <property type="entry name" value="PRK00235.1-3"/>
    <property type="match status" value="1"/>
</dbReference>
<evidence type="ECO:0000256" key="18">
    <source>
        <dbReference type="ARBA" id="ARBA00049504"/>
    </source>
</evidence>
<keyword evidence="9 19" id="KW-0808">Transferase</keyword>
<sequence>MIDKLTREWQVFLLSVAIFTRIPISASVPYSEERKNESYKYCGLVGLLIGSLTALVYFVCQLIWPVDVAVVLSMSFSIYATGAFHEDGFADTCDGFGGGFTAERKLAIMKDSRIGAYALLGMVMLILLKYTTLVSLTQVPIALIVAHVLSRTLSVSFVHTHGYVRQVEQSKLQIAKSANSKSDAITLIVIATLVVLIALPMKSALILVSVLFIARLWFSRWMVKQVGGYTGDALGAVQQMSEVICYLVLLLLS</sequence>
<dbReference type="UniPathway" id="UPA00148">
    <property type="reaction ID" value="UER00238"/>
</dbReference>
<evidence type="ECO:0000256" key="15">
    <source>
        <dbReference type="ARBA" id="ARBA00032605"/>
    </source>
</evidence>
<dbReference type="GO" id="GO:0051073">
    <property type="term" value="F:adenosylcobinamide-GDP ribazoletransferase activity"/>
    <property type="evidence" value="ECO:0007669"/>
    <property type="project" value="UniProtKB-UniRule"/>
</dbReference>
<dbReference type="GO" id="GO:0009236">
    <property type="term" value="P:cobalamin biosynthetic process"/>
    <property type="evidence" value="ECO:0007669"/>
    <property type="project" value="UniProtKB-UniRule"/>
</dbReference>
<dbReference type="PANTHER" id="PTHR34148:SF1">
    <property type="entry name" value="ADENOSYLCOBINAMIDE-GDP RIBAZOLETRANSFERASE"/>
    <property type="match status" value="1"/>
</dbReference>
<comment type="subcellular location">
    <subcellularLocation>
        <location evidence="2 19">Cell membrane</location>
        <topology evidence="2 19">Multi-pass membrane protein</topology>
    </subcellularLocation>
</comment>
<evidence type="ECO:0000256" key="4">
    <source>
        <dbReference type="ARBA" id="ARBA00010561"/>
    </source>
</evidence>
<evidence type="ECO:0000256" key="16">
    <source>
        <dbReference type="ARBA" id="ARBA00032853"/>
    </source>
</evidence>
<dbReference type="AlphaFoldDB" id="A0A2N8ZNB7"/>
<comment type="catalytic activity">
    <reaction evidence="18 19">
        <text>alpha-ribazole 5'-phosphate + adenosylcob(III)inamide-GDP = adenosylcob(III)alamin 5'-phosphate + GMP + H(+)</text>
        <dbReference type="Rhea" id="RHEA:23560"/>
        <dbReference type="ChEBI" id="CHEBI:15378"/>
        <dbReference type="ChEBI" id="CHEBI:57918"/>
        <dbReference type="ChEBI" id="CHEBI:58115"/>
        <dbReference type="ChEBI" id="CHEBI:60487"/>
        <dbReference type="ChEBI" id="CHEBI:60493"/>
        <dbReference type="EC" id="2.7.8.26"/>
    </reaction>
</comment>
<name>A0A2N8ZNB7_9VIBR</name>
<evidence type="ECO:0000256" key="2">
    <source>
        <dbReference type="ARBA" id="ARBA00004651"/>
    </source>
</evidence>
<dbReference type="KEGG" id="vta:B1800"/>
<accession>A0A2N8ZNB7</accession>
<dbReference type="GO" id="GO:0005886">
    <property type="term" value="C:plasma membrane"/>
    <property type="evidence" value="ECO:0007669"/>
    <property type="project" value="UniProtKB-SubCell"/>
</dbReference>
<dbReference type="HAMAP" id="MF_00719">
    <property type="entry name" value="CobS"/>
    <property type="match status" value="1"/>
</dbReference>
<evidence type="ECO:0000256" key="3">
    <source>
        <dbReference type="ARBA" id="ARBA00004663"/>
    </source>
</evidence>
<keyword evidence="11 19" id="KW-0460">Magnesium</keyword>
<evidence type="ECO:0000256" key="8">
    <source>
        <dbReference type="ARBA" id="ARBA00022573"/>
    </source>
</evidence>
<gene>
    <name evidence="19 20" type="primary">cobS</name>
    <name evidence="20" type="ORF">VTAP4600_B1800</name>
</gene>
<evidence type="ECO:0000313" key="21">
    <source>
        <dbReference type="Proteomes" id="UP000235828"/>
    </source>
</evidence>
<evidence type="ECO:0000256" key="19">
    <source>
        <dbReference type="HAMAP-Rule" id="MF_00719"/>
    </source>
</evidence>
<evidence type="ECO:0000256" key="10">
    <source>
        <dbReference type="ARBA" id="ARBA00022692"/>
    </source>
</evidence>
<dbReference type="EC" id="2.7.8.26" evidence="5 19"/>
<keyword evidence="21" id="KW-1185">Reference proteome</keyword>
<evidence type="ECO:0000256" key="6">
    <source>
        <dbReference type="ARBA" id="ARBA00015850"/>
    </source>
</evidence>
<comment type="cofactor">
    <cofactor evidence="1 19">
        <name>Mg(2+)</name>
        <dbReference type="ChEBI" id="CHEBI:18420"/>
    </cofactor>
</comment>
<evidence type="ECO:0000256" key="9">
    <source>
        <dbReference type="ARBA" id="ARBA00022679"/>
    </source>
</evidence>
<proteinExistence type="inferred from homology"/>
<evidence type="ECO:0000256" key="17">
    <source>
        <dbReference type="ARBA" id="ARBA00048623"/>
    </source>
</evidence>
<evidence type="ECO:0000256" key="11">
    <source>
        <dbReference type="ARBA" id="ARBA00022842"/>
    </source>
</evidence>
<comment type="catalytic activity">
    <reaction evidence="17 19">
        <text>alpha-ribazole + adenosylcob(III)inamide-GDP = adenosylcob(III)alamin + GMP + H(+)</text>
        <dbReference type="Rhea" id="RHEA:16049"/>
        <dbReference type="ChEBI" id="CHEBI:10329"/>
        <dbReference type="ChEBI" id="CHEBI:15378"/>
        <dbReference type="ChEBI" id="CHEBI:18408"/>
        <dbReference type="ChEBI" id="CHEBI:58115"/>
        <dbReference type="ChEBI" id="CHEBI:60487"/>
        <dbReference type="EC" id="2.7.8.26"/>
    </reaction>
</comment>
<dbReference type="RefSeq" id="WP_102525411.1">
    <property type="nucleotide sequence ID" value="NZ_LT960612.1"/>
</dbReference>
<reference evidence="20 21" key="1">
    <citation type="submission" date="2017-10" db="EMBL/GenBank/DDBJ databases">
        <authorList>
            <person name="Banno H."/>
            <person name="Chua N.-H."/>
        </authorList>
    </citation>
    <scope>NUCLEOTIDE SEQUENCE [LARGE SCALE GENOMIC DNA]</scope>
    <source>
        <strain evidence="20">Vibrio tapetis CECT4600</strain>
    </source>
</reference>
<feature type="transmembrane region" description="Helical" evidence="19">
    <location>
        <begin position="185"/>
        <end position="213"/>
    </location>
</feature>
<feature type="transmembrane region" description="Helical" evidence="19">
    <location>
        <begin position="233"/>
        <end position="252"/>
    </location>
</feature>